<dbReference type="PROSITE" id="PS50873">
    <property type="entry name" value="PEROXIDASE_4"/>
    <property type="match status" value="1"/>
</dbReference>
<feature type="binding site" evidence="16">
    <location>
        <position position="258"/>
    </location>
    <ligand>
        <name>Ca(2+)</name>
        <dbReference type="ChEBI" id="CHEBI:29108"/>
        <label>2</label>
    </ligand>
</feature>
<keyword evidence="8 19" id="KW-0732">Signal</keyword>
<evidence type="ECO:0000313" key="22">
    <source>
        <dbReference type="Proteomes" id="UP000653305"/>
    </source>
</evidence>
<keyword evidence="6 19" id="KW-0349">Heme</keyword>
<dbReference type="Gene3D" id="1.10.520.10">
    <property type="match status" value="1"/>
</dbReference>
<comment type="catalytic activity">
    <reaction evidence="1 19">
        <text>2 a phenolic donor + H2O2 = 2 a phenolic radical donor + 2 H2O</text>
        <dbReference type="Rhea" id="RHEA:56136"/>
        <dbReference type="ChEBI" id="CHEBI:15377"/>
        <dbReference type="ChEBI" id="CHEBI:16240"/>
        <dbReference type="ChEBI" id="CHEBI:139520"/>
        <dbReference type="ChEBI" id="CHEBI:139521"/>
        <dbReference type="EC" id="1.11.1.7"/>
    </reaction>
</comment>
<dbReference type="PRINTS" id="PR00461">
    <property type="entry name" value="PLPEROXIDASE"/>
</dbReference>
<evidence type="ECO:0000256" key="5">
    <source>
        <dbReference type="ARBA" id="ARBA00022559"/>
    </source>
</evidence>
<comment type="function">
    <text evidence="2">Removal of H(2)O(2), oxidation of toxic reductants, biosynthesis and degradation of lignin, suberization, auxin catabolism, response to environmental stresses such as wounding, pathogen attack and oxidative stress. These functions might be dependent on each isozyme/isoform in each plant tissue.</text>
</comment>
<feature type="chain" id="PRO_5033097867" description="Peroxidase" evidence="19">
    <location>
        <begin position="26"/>
        <end position="339"/>
    </location>
</feature>
<feature type="disulfide bond" evidence="18">
    <location>
        <begin position="78"/>
        <end position="83"/>
    </location>
</feature>
<evidence type="ECO:0000256" key="13">
    <source>
        <dbReference type="ARBA" id="ARBA00023180"/>
    </source>
</evidence>
<keyword evidence="19" id="KW-0376">Hydrogen peroxide</keyword>
<feature type="binding site" evidence="16">
    <location>
        <position position="86"/>
    </location>
    <ligand>
        <name>Ca(2+)</name>
        <dbReference type="ChEBI" id="CHEBI:29108"/>
        <label>1</label>
    </ligand>
</feature>
<comment type="cofactor">
    <cofactor evidence="16 19">
        <name>Ca(2+)</name>
        <dbReference type="ChEBI" id="CHEBI:29108"/>
    </cofactor>
    <text evidence="16 19">Binds 2 calcium ions per subunit.</text>
</comment>
<feature type="binding site" evidence="16">
    <location>
        <position position="98"/>
    </location>
    <ligand>
        <name>Ca(2+)</name>
        <dbReference type="ChEBI" id="CHEBI:29108"/>
        <label>1</label>
    </ligand>
</feature>
<evidence type="ECO:0000256" key="19">
    <source>
        <dbReference type="RuleBase" id="RU362060"/>
    </source>
</evidence>
<keyword evidence="9 16" id="KW-0106">Calcium</keyword>
<evidence type="ECO:0000259" key="20">
    <source>
        <dbReference type="PROSITE" id="PS50873"/>
    </source>
</evidence>
<dbReference type="InterPro" id="IPR002016">
    <property type="entry name" value="Haem_peroxidase"/>
</dbReference>
<feature type="binding site" evidence="16">
    <location>
        <position position="261"/>
    </location>
    <ligand>
        <name>Ca(2+)</name>
        <dbReference type="ChEBI" id="CHEBI:29108"/>
        <label>2</label>
    </ligand>
</feature>
<dbReference type="PRINTS" id="PR00458">
    <property type="entry name" value="PEROXIDASE"/>
</dbReference>
<reference evidence="21" key="1">
    <citation type="submission" date="2020-07" db="EMBL/GenBank/DDBJ databases">
        <title>Ethylene signaling mediates host invasion by parasitic plants.</title>
        <authorList>
            <person name="Yoshida S."/>
        </authorList>
    </citation>
    <scope>NUCLEOTIDE SEQUENCE</scope>
    <source>
        <strain evidence="21">Okayama</strain>
    </source>
</reference>
<evidence type="ECO:0000256" key="10">
    <source>
        <dbReference type="ARBA" id="ARBA00023002"/>
    </source>
</evidence>
<dbReference type="GO" id="GO:0046872">
    <property type="term" value="F:metal ion binding"/>
    <property type="evidence" value="ECO:0007669"/>
    <property type="project" value="UniProtKB-UniRule"/>
</dbReference>
<feature type="disulfide bond" evidence="18">
    <location>
        <begin position="45"/>
        <end position="125"/>
    </location>
</feature>
<feature type="binding site" evidence="16">
    <location>
        <position position="80"/>
    </location>
    <ligand>
        <name>Ca(2+)</name>
        <dbReference type="ChEBI" id="CHEBI:29108"/>
        <label>1</label>
    </ligand>
</feature>
<keyword evidence="10 19" id="KW-0560">Oxidoreductase</keyword>
<evidence type="ECO:0000256" key="9">
    <source>
        <dbReference type="ARBA" id="ARBA00022837"/>
    </source>
</evidence>
<evidence type="ECO:0000256" key="15">
    <source>
        <dbReference type="PIRSR" id="PIRSR600823-2"/>
    </source>
</evidence>
<dbReference type="EC" id="1.11.1.7" evidence="4 19"/>
<proteinExistence type="inferred from homology"/>
<dbReference type="CDD" id="cd00693">
    <property type="entry name" value="secretory_peroxidase"/>
    <property type="match status" value="1"/>
</dbReference>
<evidence type="ECO:0000256" key="4">
    <source>
        <dbReference type="ARBA" id="ARBA00012313"/>
    </source>
</evidence>
<sequence length="339" mass="36694">MAYFPSYKVVITLAILLLSLSSSSAYKQNPFDNNKLYADFYSQTCPNLLTTVSSAVQEAIKKEPRMGASLLRLHFHDCFVNGCDASVLLDDTSSFKGEKGAAPNKNSARGFEIIDTIKTNVEKVCNNTVSCADILAIVARDSVVQLGGSGWKVKLGRRDSLSASLAAANNGSIPGPTSSLANLTSRFKQLGLTTKDLVALSGINSLIDQITNTEPSRCTSFRNRIYNDNNINGSFVKERRGNCPKASGSGDNNLAPLDTMTPVIFDNNYFKNLIGKNGLLHSDQELFNGNPTDSIVNLYSGDQNTFNKDFAAAMIKMGDISPLIGPNQGQIRINCRKPN</sequence>
<evidence type="ECO:0000313" key="21">
    <source>
        <dbReference type="EMBL" id="GFQ04245.1"/>
    </source>
</evidence>
<keyword evidence="19" id="KW-0964">Secreted</keyword>
<protein>
    <recommendedName>
        <fullName evidence="4 19">Peroxidase</fullName>
        <ecNumber evidence="4 19">1.11.1.7</ecNumber>
    </recommendedName>
</protein>
<dbReference type="Pfam" id="PF00141">
    <property type="entry name" value="peroxidase"/>
    <property type="match status" value="1"/>
</dbReference>
<gene>
    <name evidence="21" type="ORF">PHJA_002568400</name>
</gene>
<evidence type="ECO:0000256" key="8">
    <source>
        <dbReference type="ARBA" id="ARBA00022729"/>
    </source>
</evidence>
<evidence type="ECO:0000256" key="14">
    <source>
        <dbReference type="PIRSR" id="PIRSR600823-1"/>
    </source>
</evidence>
<comment type="caution">
    <text evidence="21">The sequence shown here is derived from an EMBL/GenBank/DDBJ whole genome shotgun (WGS) entry which is preliminary data.</text>
</comment>
<keyword evidence="12 18" id="KW-1015">Disulfide bond</keyword>
<keyword evidence="22" id="KW-1185">Reference proteome</keyword>
<feature type="disulfide bond" evidence="18">
    <location>
        <begin position="131"/>
        <end position="335"/>
    </location>
</feature>
<dbReference type="Proteomes" id="UP000653305">
    <property type="component" value="Unassembled WGS sequence"/>
</dbReference>
<evidence type="ECO:0000256" key="12">
    <source>
        <dbReference type="ARBA" id="ARBA00023157"/>
    </source>
</evidence>
<evidence type="ECO:0000256" key="3">
    <source>
        <dbReference type="ARBA" id="ARBA00004613"/>
    </source>
</evidence>
<evidence type="ECO:0000256" key="18">
    <source>
        <dbReference type="PIRSR" id="PIRSR600823-5"/>
    </source>
</evidence>
<evidence type="ECO:0000256" key="7">
    <source>
        <dbReference type="ARBA" id="ARBA00022723"/>
    </source>
</evidence>
<feature type="binding site" evidence="16">
    <location>
        <position position="84"/>
    </location>
    <ligand>
        <name>Ca(2+)</name>
        <dbReference type="ChEBI" id="CHEBI:29108"/>
        <label>1</label>
    </ligand>
</feature>
<feature type="active site" description="Proton acceptor" evidence="14">
    <location>
        <position position="76"/>
    </location>
</feature>
<dbReference type="InterPro" id="IPR019794">
    <property type="entry name" value="Peroxidases_AS"/>
</dbReference>
<dbReference type="InterPro" id="IPR010255">
    <property type="entry name" value="Haem_peroxidase_sf"/>
</dbReference>
<dbReference type="FunFam" id="1.10.420.10:FF:000006">
    <property type="entry name" value="Peroxidase"/>
    <property type="match status" value="1"/>
</dbReference>
<dbReference type="OrthoDB" id="2113341at2759"/>
<dbReference type="PANTHER" id="PTHR31388">
    <property type="entry name" value="PEROXIDASE 72-RELATED"/>
    <property type="match status" value="1"/>
</dbReference>
<dbReference type="SUPFAM" id="SSF48113">
    <property type="entry name" value="Heme-dependent peroxidases"/>
    <property type="match status" value="1"/>
</dbReference>
<feature type="site" description="Transition state stabilizer" evidence="17">
    <location>
        <position position="72"/>
    </location>
</feature>
<accession>A0A830D6U5</accession>
<comment type="similarity">
    <text evidence="19">Belongs to the peroxidase family. Classical plant (class III) peroxidase subfamily.</text>
</comment>
<dbReference type="InterPro" id="IPR000823">
    <property type="entry name" value="Peroxidase_pln"/>
</dbReference>
<dbReference type="GO" id="GO:0042744">
    <property type="term" value="P:hydrogen peroxide catabolic process"/>
    <property type="evidence" value="ECO:0007669"/>
    <property type="project" value="UniProtKB-KW"/>
</dbReference>
<dbReference type="InterPro" id="IPR033905">
    <property type="entry name" value="Secretory_peroxidase"/>
</dbReference>
<dbReference type="GO" id="GO:0006979">
    <property type="term" value="P:response to oxidative stress"/>
    <property type="evidence" value="ECO:0007669"/>
    <property type="project" value="UniProtKB-UniRule"/>
</dbReference>
<evidence type="ECO:0000256" key="11">
    <source>
        <dbReference type="ARBA" id="ARBA00023004"/>
    </source>
</evidence>
<feature type="binding site" evidence="16">
    <location>
        <position position="266"/>
    </location>
    <ligand>
        <name>Ca(2+)</name>
        <dbReference type="ChEBI" id="CHEBI:29108"/>
        <label>2</label>
    </ligand>
</feature>
<feature type="binding site" evidence="16">
    <location>
        <position position="77"/>
    </location>
    <ligand>
        <name>Ca(2+)</name>
        <dbReference type="ChEBI" id="CHEBI:29108"/>
        <label>1</label>
    </ligand>
</feature>
<feature type="binding site" evidence="15">
    <location>
        <position position="174"/>
    </location>
    <ligand>
        <name>substrate</name>
    </ligand>
</feature>
<keyword evidence="5 19" id="KW-0575">Peroxidase</keyword>
<feature type="signal peptide" evidence="19">
    <location>
        <begin position="1"/>
        <end position="25"/>
    </location>
</feature>
<evidence type="ECO:0000256" key="1">
    <source>
        <dbReference type="ARBA" id="ARBA00000189"/>
    </source>
</evidence>
<evidence type="ECO:0000256" key="17">
    <source>
        <dbReference type="PIRSR" id="PIRSR600823-4"/>
    </source>
</evidence>
<keyword evidence="7 16" id="KW-0479">Metal-binding</keyword>
<dbReference type="AlphaFoldDB" id="A0A830D6U5"/>
<dbReference type="FunFam" id="1.10.520.10:FF:000009">
    <property type="entry name" value="Peroxidase"/>
    <property type="match status" value="1"/>
</dbReference>
<dbReference type="GO" id="GO:0140825">
    <property type="term" value="F:lactoperoxidase activity"/>
    <property type="evidence" value="ECO:0007669"/>
    <property type="project" value="UniProtKB-EC"/>
</dbReference>
<keyword evidence="13" id="KW-0325">Glycoprotein</keyword>
<evidence type="ECO:0000256" key="16">
    <source>
        <dbReference type="PIRSR" id="PIRSR600823-3"/>
    </source>
</evidence>
<feature type="disulfide bond" evidence="18">
    <location>
        <begin position="218"/>
        <end position="243"/>
    </location>
</feature>
<evidence type="ECO:0000256" key="6">
    <source>
        <dbReference type="ARBA" id="ARBA00022617"/>
    </source>
</evidence>
<keyword evidence="11 19" id="KW-0408">Iron</keyword>
<dbReference type="PROSITE" id="PS00436">
    <property type="entry name" value="PEROXIDASE_2"/>
    <property type="match status" value="1"/>
</dbReference>
<evidence type="ECO:0000256" key="2">
    <source>
        <dbReference type="ARBA" id="ARBA00002322"/>
    </source>
</evidence>
<comment type="subcellular location">
    <subcellularLocation>
        <location evidence="3 19">Secreted</location>
    </subcellularLocation>
</comment>
<dbReference type="PANTHER" id="PTHR31388:SF24">
    <property type="entry name" value="PEROXIDASE 52"/>
    <property type="match status" value="1"/>
</dbReference>
<feature type="binding site" evidence="16">
    <location>
        <position position="82"/>
    </location>
    <ligand>
        <name>Ca(2+)</name>
        <dbReference type="ChEBI" id="CHEBI:29108"/>
        <label>1</label>
    </ligand>
</feature>
<dbReference type="EMBL" id="BMAC01000920">
    <property type="protein sequence ID" value="GFQ04245.1"/>
    <property type="molecule type" value="Genomic_DNA"/>
</dbReference>
<dbReference type="GO" id="GO:0005576">
    <property type="term" value="C:extracellular region"/>
    <property type="evidence" value="ECO:0007669"/>
    <property type="project" value="UniProtKB-SubCell"/>
</dbReference>
<name>A0A830D6U5_9LAMI</name>
<organism evidence="21 22">
    <name type="scientific">Phtheirospermum japonicum</name>
    <dbReference type="NCBI Taxonomy" id="374723"/>
    <lineage>
        <taxon>Eukaryota</taxon>
        <taxon>Viridiplantae</taxon>
        <taxon>Streptophyta</taxon>
        <taxon>Embryophyta</taxon>
        <taxon>Tracheophyta</taxon>
        <taxon>Spermatophyta</taxon>
        <taxon>Magnoliopsida</taxon>
        <taxon>eudicotyledons</taxon>
        <taxon>Gunneridae</taxon>
        <taxon>Pentapetalae</taxon>
        <taxon>asterids</taxon>
        <taxon>lamiids</taxon>
        <taxon>Lamiales</taxon>
        <taxon>Orobanchaceae</taxon>
        <taxon>Orobanchaceae incertae sedis</taxon>
        <taxon>Phtheirospermum</taxon>
    </lineage>
</organism>
<feature type="domain" description="Plant heme peroxidase family profile" evidence="20">
    <location>
        <begin position="35"/>
        <end position="339"/>
    </location>
</feature>
<dbReference type="Gene3D" id="1.10.420.10">
    <property type="entry name" value="Peroxidase, domain 2"/>
    <property type="match status" value="1"/>
</dbReference>
<dbReference type="GO" id="GO:0020037">
    <property type="term" value="F:heme binding"/>
    <property type="evidence" value="ECO:0007669"/>
    <property type="project" value="UniProtKB-UniRule"/>
</dbReference>
<comment type="cofactor">
    <cofactor evidence="19">
        <name>heme b</name>
        <dbReference type="ChEBI" id="CHEBI:60344"/>
    </cofactor>
    <text evidence="19">Binds 1 heme b (iron(II)-protoporphyrin IX) group per subunit.</text>
</comment>